<evidence type="ECO:0000313" key="4">
    <source>
        <dbReference type="Proteomes" id="UP000076021"/>
    </source>
</evidence>
<dbReference type="AlphaFoldDB" id="A0A143H9D1"/>
<reference evidence="4" key="2">
    <citation type="submission" date="2016-03" db="EMBL/GenBank/DDBJ databases">
        <authorList>
            <person name="Ploux O."/>
        </authorList>
    </citation>
    <scope>NUCLEOTIDE SEQUENCE [LARGE SCALE GENOMIC DNA]</scope>
    <source>
        <strain evidence="4">PP9</strain>
    </source>
</reference>
<protein>
    <submittedName>
        <fullName evidence="3">Uncharacterized protein</fullName>
    </submittedName>
</protein>
<organism evidence="3 4">
    <name type="scientific">Rummeliibacillus stabekisii</name>
    <dbReference type="NCBI Taxonomy" id="241244"/>
    <lineage>
        <taxon>Bacteria</taxon>
        <taxon>Bacillati</taxon>
        <taxon>Bacillota</taxon>
        <taxon>Bacilli</taxon>
        <taxon>Bacillales</taxon>
        <taxon>Caryophanaceae</taxon>
        <taxon>Rummeliibacillus</taxon>
    </lineage>
</organism>
<feature type="signal peptide" evidence="2">
    <location>
        <begin position="1"/>
        <end position="20"/>
    </location>
</feature>
<dbReference type="PROSITE" id="PS51257">
    <property type="entry name" value="PROKAR_LIPOPROTEIN"/>
    <property type="match status" value="1"/>
</dbReference>
<name>A0A143H9D1_9BACL</name>
<feature type="chain" id="PRO_5038485377" evidence="2">
    <location>
        <begin position="21"/>
        <end position="209"/>
    </location>
</feature>
<dbReference type="OrthoDB" id="2839093at2"/>
<evidence type="ECO:0000256" key="1">
    <source>
        <dbReference type="SAM" id="MobiDB-lite"/>
    </source>
</evidence>
<dbReference type="KEGG" id="rst:ATY39_01045"/>
<dbReference type="Gene3D" id="3.10.450.50">
    <property type="match status" value="1"/>
</dbReference>
<feature type="compositionally biased region" description="Basic and acidic residues" evidence="1">
    <location>
        <begin position="80"/>
        <end position="90"/>
    </location>
</feature>
<dbReference type="SUPFAM" id="SSF54427">
    <property type="entry name" value="NTF2-like"/>
    <property type="match status" value="1"/>
</dbReference>
<proteinExistence type="predicted"/>
<dbReference type="RefSeq" id="WP_066784554.1">
    <property type="nucleotide sequence ID" value="NZ_CP014806.1"/>
</dbReference>
<keyword evidence="4" id="KW-1185">Reference proteome</keyword>
<feature type="compositionally biased region" description="Polar residues" evidence="1">
    <location>
        <begin position="27"/>
        <end position="68"/>
    </location>
</feature>
<dbReference type="InterPro" id="IPR032710">
    <property type="entry name" value="NTF2-like_dom_sf"/>
</dbReference>
<sequence>MFLRKIALIGVCALMLAACGNNDEKASSNTGSTKDSDYTSQNNAINHGISDTKQNTETNEQAAKSSVSSDDEGVGFELNSDGKVDEDQTAPAEEKKAILAVFDEYIAAFNDKDIDRYAKTIADKPQGFDYKEEIDYTKQAFKDYDVKRTAKNITLKKYKDNYAEIFANIKTVVKQDSNSFTQPLNQVTVMTKDNGKWGVSAVYVMGTKK</sequence>
<reference evidence="3 4" key="1">
    <citation type="journal article" date="2016" name="Genome Announc.">
        <title>Whole-Genome Sequence of Rummeliibacillus stabekisii Strain PP9 Isolated from Antarctic Soil.</title>
        <authorList>
            <person name="da Mota F.F."/>
            <person name="Vollu R.E."/>
            <person name="Jurelevicius D."/>
            <person name="Seldin L."/>
        </authorList>
    </citation>
    <scope>NUCLEOTIDE SEQUENCE [LARGE SCALE GENOMIC DNA]</scope>
    <source>
        <strain evidence="3 4">PP9</strain>
    </source>
</reference>
<gene>
    <name evidence="3" type="ORF">ATY39_01045</name>
</gene>
<evidence type="ECO:0000256" key="2">
    <source>
        <dbReference type="SAM" id="SignalP"/>
    </source>
</evidence>
<keyword evidence="2" id="KW-0732">Signal</keyword>
<feature type="region of interest" description="Disordered" evidence="1">
    <location>
        <begin position="24"/>
        <end position="90"/>
    </location>
</feature>
<dbReference type="EMBL" id="CP014806">
    <property type="protein sequence ID" value="AMW98126.1"/>
    <property type="molecule type" value="Genomic_DNA"/>
</dbReference>
<evidence type="ECO:0000313" key="3">
    <source>
        <dbReference type="EMBL" id="AMW98126.1"/>
    </source>
</evidence>
<dbReference type="Proteomes" id="UP000076021">
    <property type="component" value="Chromosome"/>
</dbReference>
<accession>A0A143H9D1</accession>
<dbReference type="STRING" id="241244.ATY39_01045"/>